<keyword evidence="2" id="KW-1185">Reference proteome</keyword>
<organism evidence="1 2">
    <name type="scientific">Limnospira indica PCC 8005</name>
    <dbReference type="NCBI Taxonomy" id="376219"/>
    <lineage>
        <taxon>Bacteria</taxon>
        <taxon>Bacillati</taxon>
        <taxon>Cyanobacteriota</taxon>
        <taxon>Cyanophyceae</taxon>
        <taxon>Oscillatoriophycideae</taxon>
        <taxon>Oscillatoriales</taxon>
        <taxon>Sirenicapillariaceae</taxon>
        <taxon>Limnospira</taxon>
    </lineage>
</organism>
<dbReference type="EMBL" id="FO818640">
    <property type="protein sequence ID" value="CDM97479.1"/>
    <property type="molecule type" value="Genomic_DNA"/>
</dbReference>
<dbReference type="RefSeq" id="WP_048895251.1">
    <property type="nucleotide sequence ID" value="NZ_FO818640.1"/>
</dbReference>
<sequence>MSNVVGVDLKELTSTAVAGKEIAAQWFNAFSSQLYKEVQILKSFDFKKWAGSLKGGALAIGENIKKGNWGFFKDWLLEAPMIPKVAGLLAGGVIAGTVLLVGGKAVGLVGAGVGSLVAAHPAFVGGFLGVTVPTLMGKLTQGVSQAYNFDWAASDQKMMDDLKQAANALYVPLGETVGKSLAALVAGKVGSTATTTLRIREGAIAAMCMINPTIKDTLVEALSSLRYAVQEVAKKALFVITYINTRKVAAKLLDKEETWGKEGQSPFIVSEKVEETWSKIKADEYFDWVNEQQWEGMESLASTFFETLGDLLTDQGTYEEWIPV</sequence>
<dbReference type="Proteomes" id="UP000032946">
    <property type="component" value="Chromosome"/>
</dbReference>
<name>A0A9P1KJG5_9CYAN</name>
<evidence type="ECO:0000313" key="1">
    <source>
        <dbReference type="EMBL" id="CDM97479.1"/>
    </source>
</evidence>
<evidence type="ECO:0000313" key="2">
    <source>
        <dbReference type="Proteomes" id="UP000032946"/>
    </source>
</evidence>
<accession>A0A9P1KJG5</accession>
<dbReference type="AlphaFoldDB" id="A0A9P1KJG5"/>
<proteinExistence type="predicted"/>
<gene>
    <name evidence="1" type="ORF">ARTHRO_60080</name>
</gene>
<protein>
    <submittedName>
        <fullName evidence="1">Uncharacterized protein</fullName>
    </submittedName>
</protein>
<reference evidence="1 2" key="1">
    <citation type="submission" date="2014-02" db="EMBL/GenBank/DDBJ databases">
        <authorList>
            <person name="Genoscope - CEA"/>
        </authorList>
    </citation>
    <scope>NUCLEOTIDE SEQUENCE [LARGE SCALE GENOMIC DNA]</scope>
    <source>
        <strain evidence="1 2">PCC 8005</strain>
    </source>
</reference>